<evidence type="ECO:0000313" key="4">
    <source>
        <dbReference type="Proteomes" id="UP000198755"/>
    </source>
</evidence>
<protein>
    <submittedName>
        <fullName evidence="3">LTXXQ motif family protein</fullName>
    </submittedName>
</protein>
<evidence type="ECO:0000256" key="2">
    <source>
        <dbReference type="SAM" id="SignalP"/>
    </source>
</evidence>
<sequence length="185" mass="20298">MTWIAAPMKMPVLAGALAALVLSPCLSNATFAGPADPPEKTEARSARFSADEFAAYSDMRIAALKSGLELNTAQGKKWPALEAALREEARSHAERAAQAHEKAETSPENRNPIERLLDRARKLEAQSAELAVIAGEFEKLADAAGPLYDSLDEAQKRKFEPLLRKHVGLPDRRYVEPQREAQKPQ</sequence>
<dbReference type="Proteomes" id="UP000198755">
    <property type="component" value="Unassembled WGS sequence"/>
</dbReference>
<reference evidence="3 4" key="1">
    <citation type="submission" date="2016-10" db="EMBL/GenBank/DDBJ databases">
        <authorList>
            <person name="de Groot N.N."/>
        </authorList>
    </citation>
    <scope>NUCLEOTIDE SEQUENCE [LARGE SCALE GENOMIC DNA]</scope>
    <source>
        <strain evidence="3 4">NE2</strain>
    </source>
</reference>
<organism evidence="3 4">
    <name type="scientific">Methylocapsa palsarum</name>
    <dbReference type="NCBI Taxonomy" id="1612308"/>
    <lineage>
        <taxon>Bacteria</taxon>
        <taxon>Pseudomonadati</taxon>
        <taxon>Pseudomonadota</taxon>
        <taxon>Alphaproteobacteria</taxon>
        <taxon>Hyphomicrobiales</taxon>
        <taxon>Beijerinckiaceae</taxon>
        <taxon>Methylocapsa</taxon>
    </lineage>
</organism>
<dbReference type="STRING" id="1612308.SAMN05444581_11622"/>
<feature type="chain" id="PRO_5011635876" evidence="2">
    <location>
        <begin position="33"/>
        <end position="185"/>
    </location>
</feature>
<dbReference type="AlphaFoldDB" id="A0A1I4BRF8"/>
<dbReference type="InterPro" id="IPR012899">
    <property type="entry name" value="LTXXQ"/>
</dbReference>
<feature type="signal peptide" evidence="2">
    <location>
        <begin position="1"/>
        <end position="32"/>
    </location>
</feature>
<keyword evidence="2" id="KW-0732">Signal</keyword>
<gene>
    <name evidence="3" type="ORF">SAMN05444581_11622</name>
</gene>
<dbReference type="GO" id="GO:0042597">
    <property type="term" value="C:periplasmic space"/>
    <property type="evidence" value="ECO:0007669"/>
    <property type="project" value="InterPro"/>
</dbReference>
<name>A0A1I4BRF8_9HYPH</name>
<proteinExistence type="predicted"/>
<evidence type="ECO:0000313" key="3">
    <source>
        <dbReference type="EMBL" id="SFK71103.1"/>
    </source>
</evidence>
<keyword evidence="4" id="KW-1185">Reference proteome</keyword>
<dbReference type="Pfam" id="PF07813">
    <property type="entry name" value="LTXXQ"/>
    <property type="match status" value="1"/>
</dbReference>
<accession>A0A1I4BRF8</accession>
<dbReference type="EMBL" id="FOSN01000016">
    <property type="protein sequence ID" value="SFK71103.1"/>
    <property type="molecule type" value="Genomic_DNA"/>
</dbReference>
<evidence type="ECO:0000256" key="1">
    <source>
        <dbReference type="SAM" id="MobiDB-lite"/>
    </source>
</evidence>
<feature type="region of interest" description="Disordered" evidence="1">
    <location>
        <begin position="88"/>
        <end position="112"/>
    </location>
</feature>